<dbReference type="GO" id="GO:0003677">
    <property type="term" value="F:DNA binding"/>
    <property type="evidence" value="ECO:0007669"/>
    <property type="project" value="UniProtKB-KW"/>
</dbReference>
<dbReference type="GO" id="GO:0003700">
    <property type="term" value="F:DNA-binding transcription factor activity"/>
    <property type="evidence" value="ECO:0007669"/>
    <property type="project" value="TreeGrafter"/>
</dbReference>
<dbReference type="InterPro" id="IPR013096">
    <property type="entry name" value="Cupin_2"/>
</dbReference>
<dbReference type="RefSeq" id="WP_047191400.1">
    <property type="nucleotide sequence ID" value="NZ_LCYG01000063.1"/>
</dbReference>
<evidence type="ECO:0000313" key="4">
    <source>
        <dbReference type="Proteomes" id="UP000035489"/>
    </source>
</evidence>
<evidence type="ECO:0000259" key="2">
    <source>
        <dbReference type="PROSITE" id="PS50943"/>
    </source>
</evidence>
<reference evidence="3 4" key="1">
    <citation type="submission" date="2015-05" db="EMBL/GenBank/DDBJ databases">
        <title>Draft genome sequence of Microvirga vignae strain BR3299, a novel nitrogen fixing bacteria isolated from Brazil semi-aired region.</title>
        <authorList>
            <person name="Zilli J.E."/>
            <person name="Passos S.R."/>
            <person name="Leite J."/>
            <person name="Baldani J.I."/>
            <person name="Xavier G.R."/>
            <person name="Rumjaneck N.G."/>
            <person name="Simoes-Araujo J.L."/>
        </authorList>
    </citation>
    <scope>NUCLEOTIDE SEQUENCE [LARGE SCALE GENOMIC DNA]</scope>
    <source>
        <strain evidence="3 4">BR3299</strain>
    </source>
</reference>
<dbReference type="InterPro" id="IPR001387">
    <property type="entry name" value="Cro/C1-type_HTH"/>
</dbReference>
<dbReference type="Gene3D" id="1.10.260.40">
    <property type="entry name" value="lambda repressor-like DNA-binding domains"/>
    <property type="match status" value="1"/>
</dbReference>
<name>A0A0H1R6R8_9HYPH</name>
<dbReference type="PANTHER" id="PTHR46797">
    <property type="entry name" value="HTH-TYPE TRANSCRIPTIONAL REGULATOR"/>
    <property type="match status" value="1"/>
</dbReference>
<feature type="domain" description="HTH cro/C1-type" evidence="2">
    <location>
        <begin position="22"/>
        <end position="76"/>
    </location>
</feature>
<dbReference type="Pfam" id="PF07883">
    <property type="entry name" value="Cupin_2"/>
    <property type="match status" value="1"/>
</dbReference>
<dbReference type="CDD" id="cd00093">
    <property type="entry name" value="HTH_XRE"/>
    <property type="match status" value="1"/>
</dbReference>
<proteinExistence type="predicted"/>
<dbReference type="OrthoDB" id="9814751at2"/>
<dbReference type="SUPFAM" id="SSF47413">
    <property type="entry name" value="lambda repressor-like DNA-binding domains"/>
    <property type="match status" value="1"/>
</dbReference>
<dbReference type="GO" id="GO:0005829">
    <property type="term" value="C:cytosol"/>
    <property type="evidence" value="ECO:0007669"/>
    <property type="project" value="TreeGrafter"/>
</dbReference>
<dbReference type="AlphaFoldDB" id="A0A0H1R6R8"/>
<dbReference type="Gene3D" id="2.60.120.10">
    <property type="entry name" value="Jelly Rolls"/>
    <property type="match status" value="1"/>
</dbReference>
<comment type="caution">
    <text evidence="3">The sequence shown here is derived from an EMBL/GenBank/DDBJ whole genome shotgun (WGS) entry which is preliminary data.</text>
</comment>
<keyword evidence="1" id="KW-0238">DNA-binding</keyword>
<dbReference type="STRING" id="1225564.AA309_23085"/>
<dbReference type="PANTHER" id="PTHR46797:SF2">
    <property type="entry name" value="TRANSCRIPTIONAL REGULATOR"/>
    <property type="match status" value="1"/>
</dbReference>
<organism evidence="3 4">
    <name type="scientific">Microvirga vignae</name>
    <dbReference type="NCBI Taxonomy" id="1225564"/>
    <lineage>
        <taxon>Bacteria</taxon>
        <taxon>Pseudomonadati</taxon>
        <taxon>Pseudomonadota</taxon>
        <taxon>Alphaproteobacteria</taxon>
        <taxon>Hyphomicrobiales</taxon>
        <taxon>Methylobacteriaceae</taxon>
        <taxon>Microvirga</taxon>
    </lineage>
</organism>
<sequence length="200" mass="21873">MSLVPTDDNDDPFPLAEFGARLRQLRAMKKLSLAELSQVSKVSVAMLSHIERGQATPSLNTLGRISRALGVELGDLFQKFGSGHDIGSSTIVRRADRIQMEFKNIGLIKELLSPVRTSDLELLMLILSPEGNSGSEPWMRNGEKAGVVVSGRFELTVGTSTFELEPGDSFQFDGAIPHSFRNLSTSKTEVLWIIKSEAIA</sequence>
<dbReference type="PATRIC" id="fig|1225564.3.peg.6027"/>
<dbReference type="EMBL" id="LCYG01000063">
    <property type="protein sequence ID" value="KLK90940.1"/>
    <property type="molecule type" value="Genomic_DNA"/>
</dbReference>
<dbReference type="SMART" id="SM00530">
    <property type="entry name" value="HTH_XRE"/>
    <property type="match status" value="1"/>
</dbReference>
<dbReference type="InterPro" id="IPR010982">
    <property type="entry name" value="Lambda_DNA-bd_dom_sf"/>
</dbReference>
<dbReference type="PROSITE" id="PS50943">
    <property type="entry name" value="HTH_CROC1"/>
    <property type="match status" value="1"/>
</dbReference>
<accession>A0A0H1R6R8</accession>
<protein>
    <recommendedName>
        <fullName evidence="2">HTH cro/C1-type domain-containing protein</fullName>
    </recommendedName>
</protein>
<dbReference type="Pfam" id="PF01381">
    <property type="entry name" value="HTH_3"/>
    <property type="match status" value="1"/>
</dbReference>
<dbReference type="Proteomes" id="UP000035489">
    <property type="component" value="Unassembled WGS sequence"/>
</dbReference>
<dbReference type="CDD" id="cd02209">
    <property type="entry name" value="cupin_XRE_C"/>
    <property type="match status" value="1"/>
</dbReference>
<gene>
    <name evidence="3" type="ORF">AA309_23085</name>
</gene>
<keyword evidence="4" id="KW-1185">Reference proteome</keyword>
<dbReference type="InterPro" id="IPR011051">
    <property type="entry name" value="RmlC_Cupin_sf"/>
</dbReference>
<dbReference type="InterPro" id="IPR014710">
    <property type="entry name" value="RmlC-like_jellyroll"/>
</dbReference>
<evidence type="ECO:0000256" key="1">
    <source>
        <dbReference type="ARBA" id="ARBA00023125"/>
    </source>
</evidence>
<dbReference type="InterPro" id="IPR050807">
    <property type="entry name" value="TransReg_Diox_bact_type"/>
</dbReference>
<dbReference type="SUPFAM" id="SSF51182">
    <property type="entry name" value="RmlC-like cupins"/>
    <property type="match status" value="1"/>
</dbReference>
<evidence type="ECO:0000313" key="3">
    <source>
        <dbReference type="EMBL" id="KLK90940.1"/>
    </source>
</evidence>